<protein>
    <submittedName>
        <fullName evidence="1">Uncharacterized protein</fullName>
    </submittedName>
</protein>
<accession>A0A2L2TRN8</accession>
<dbReference type="OrthoDB" id="4965869at2759"/>
<proteinExistence type="predicted"/>
<sequence>MCHKRVEICVACGFDAKVKAIKCRDAPEDIHKRKDFVEDLIEGISHCKSCADVIPGEIPHWARF</sequence>
<dbReference type="Proteomes" id="UP000245910">
    <property type="component" value="Chromosome II"/>
</dbReference>
<dbReference type="EMBL" id="LN649230">
    <property type="protein sequence ID" value="CEI62405.1"/>
    <property type="molecule type" value="Genomic_DNA"/>
</dbReference>
<evidence type="ECO:0000313" key="1">
    <source>
        <dbReference type="EMBL" id="CEI62405.1"/>
    </source>
</evidence>
<organism evidence="1 2">
    <name type="scientific">Fusarium venenatum</name>
    <dbReference type="NCBI Taxonomy" id="56646"/>
    <lineage>
        <taxon>Eukaryota</taxon>
        <taxon>Fungi</taxon>
        <taxon>Dikarya</taxon>
        <taxon>Ascomycota</taxon>
        <taxon>Pezizomycotina</taxon>
        <taxon>Sordariomycetes</taxon>
        <taxon>Hypocreomycetidae</taxon>
        <taxon>Hypocreales</taxon>
        <taxon>Nectriaceae</taxon>
        <taxon>Fusarium</taxon>
    </lineage>
</organism>
<keyword evidence="2" id="KW-1185">Reference proteome</keyword>
<dbReference type="AlphaFoldDB" id="A0A2L2TRN8"/>
<reference evidence="2" key="1">
    <citation type="submission" date="2014-10" db="EMBL/GenBank/DDBJ databases">
        <authorList>
            <person name="King R."/>
        </authorList>
    </citation>
    <scope>NUCLEOTIDE SEQUENCE [LARGE SCALE GENOMIC DNA]</scope>
    <source>
        <strain evidence="2">A3/5</strain>
    </source>
</reference>
<evidence type="ECO:0000313" key="2">
    <source>
        <dbReference type="Proteomes" id="UP000245910"/>
    </source>
</evidence>
<name>A0A2L2TRN8_9HYPO</name>